<keyword evidence="2" id="KW-0539">Nucleus</keyword>
<feature type="region of interest" description="Disordered" evidence="3">
    <location>
        <begin position="1"/>
        <end position="35"/>
    </location>
</feature>
<feature type="compositionally biased region" description="Low complexity" evidence="3">
    <location>
        <begin position="453"/>
        <end position="474"/>
    </location>
</feature>
<dbReference type="AlphaFoldDB" id="A0A4Y9XMB1"/>
<dbReference type="InterPro" id="IPR051767">
    <property type="entry name" value="Nucleoporin_NUP42"/>
</dbReference>
<name>A0A4Y9XMB1_9AGAM</name>
<accession>A0A4Y9XMB1</accession>
<proteinExistence type="predicted"/>
<dbReference type="EMBL" id="SEOQ01001669">
    <property type="protein sequence ID" value="TFY50888.1"/>
    <property type="molecule type" value="Genomic_DNA"/>
</dbReference>
<feature type="compositionally biased region" description="Polar residues" evidence="3">
    <location>
        <begin position="259"/>
        <end position="275"/>
    </location>
</feature>
<evidence type="ECO:0000256" key="3">
    <source>
        <dbReference type="SAM" id="MobiDB-lite"/>
    </source>
</evidence>
<feature type="compositionally biased region" description="Low complexity" evidence="3">
    <location>
        <begin position="481"/>
        <end position="494"/>
    </location>
</feature>
<dbReference type="PANTHER" id="PTHR46527">
    <property type="entry name" value="NUCLEOPORIN-LIKE PROTEIN 2"/>
    <property type="match status" value="1"/>
</dbReference>
<comment type="subcellular location">
    <subcellularLocation>
        <location evidence="1">Nucleus</location>
    </subcellularLocation>
</comment>
<comment type="caution">
    <text evidence="4">The sequence shown here is derived from an EMBL/GenBank/DDBJ whole genome shotgun (WGS) entry which is preliminary data.</text>
</comment>
<evidence type="ECO:0000313" key="5">
    <source>
        <dbReference type="Proteomes" id="UP000298327"/>
    </source>
</evidence>
<feature type="region of interest" description="Disordered" evidence="3">
    <location>
        <begin position="177"/>
        <end position="209"/>
    </location>
</feature>
<feature type="compositionally biased region" description="Pro residues" evidence="3">
    <location>
        <begin position="576"/>
        <end position="586"/>
    </location>
</feature>
<evidence type="ECO:0000313" key="4">
    <source>
        <dbReference type="EMBL" id="TFY50888.1"/>
    </source>
</evidence>
<feature type="compositionally biased region" description="Polar residues" evidence="3">
    <location>
        <begin position="317"/>
        <end position="333"/>
    </location>
</feature>
<sequence>MSSDKTAAGGPNRKVVEAATSAVTSSRQRQTGRPLGLRPLRRTISCSSYFAYDFIYGRMPILPARELAASFGNSTWSAPNAQKNAGFSFSLESVTKDFGPRLDKPLWPLSSYGPGKHEPNLLSSLDESFEELHLRAVTAIKNNTINDYLKYEAEKTAASEQVYSNVRANIKDALETAQRQSNMSDTRPASTPSAFGAAPKGPSAFGGGGSAFGSGGGSTFGKPSAFGGLANNNTSSSAFGSTNSASPAFGKPAFGQTGFGASQPKSVFGQPSTAPASAFGQPAAGTSAFGSSTPAPATSAFGQPAQPTSGFGRPASTFGQSAPTASAFGQSAPTAPAFGQAAQTNPAFGLPAKPTSAFGGQPSQPASVFGLPTQTGGSAFGQTGFGKPAAPSAFGASAPAPSAFGGASPGSTGGGGGGAFAAFAGNKATAFGSGAPSSGTPAFGQPAFGGGASSSQPASAFSGIGTQGGQPSPFGSGGAFGQQQQPQQPSTFGAAAPGASGSVFGAPTPAPAPAAPTLAFGAPPQSGTSAFGQAAPSPFSAPGAPAQSAFTSQPSAFGAQPAFGAQTPSAFGSQPAPAPAPAPVPAAPSSKLSGRPDFEAARVTIKAKPGLDKYDALLPPNY</sequence>
<gene>
    <name evidence="4" type="ORF">EVG20_g11273</name>
</gene>
<dbReference type="Proteomes" id="UP000298327">
    <property type="component" value="Unassembled WGS sequence"/>
</dbReference>
<feature type="compositionally biased region" description="Low complexity" evidence="3">
    <location>
        <begin position="515"/>
        <end position="549"/>
    </location>
</feature>
<evidence type="ECO:0000256" key="2">
    <source>
        <dbReference type="ARBA" id="ARBA00023242"/>
    </source>
</evidence>
<dbReference type="STRING" id="205917.A0A4Y9XMB1"/>
<organism evidence="4 5">
    <name type="scientific">Dentipellis fragilis</name>
    <dbReference type="NCBI Taxonomy" id="205917"/>
    <lineage>
        <taxon>Eukaryota</taxon>
        <taxon>Fungi</taxon>
        <taxon>Dikarya</taxon>
        <taxon>Basidiomycota</taxon>
        <taxon>Agaricomycotina</taxon>
        <taxon>Agaricomycetes</taxon>
        <taxon>Russulales</taxon>
        <taxon>Hericiaceae</taxon>
        <taxon>Dentipellis</taxon>
    </lineage>
</organism>
<feature type="non-terminal residue" evidence="4">
    <location>
        <position position="622"/>
    </location>
</feature>
<reference evidence="4 5" key="1">
    <citation type="submission" date="2019-02" db="EMBL/GenBank/DDBJ databases">
        <title>Genome sequencing of the rare red list fungi Dentipellis fragilis.</title>
        <authorList>
            <person name="Buettner E."/>
            <person name="Kellner H."/>
        </authorList>
    </citation>
    <scope>NUCLEOTIDE SEQUENCE [LARGE SCALE GENOMIC DNA]</scope>
    <source>
        <strain evidence="4 5">DSM 105465</strain>
    </source>
</reference>
<feature type="compositionally biased region" description="Polar residues" evidence="3">
    <location>
        <begin position="21"/>
        <end position="31"/>
    </location>
</feature>
<dbReference type="GO" id="GO:0005634">
    <property type="term" value="C:nucleus"/>
    <property type="evidence" value="ECO:0007669"/>
    <property type="project" value="UniProtKB-SubCell"/>
</dbReference>
<dbReference type="PANTHER" id="PTHR46527:SF1">
    <property type="entry name" value="NUCLEOPORIN NUP42"/>
    <property type="match status" value="1"/>
</dbReference>
<feature type="region of interest" description="Disordered" evidence="3">
    <location>
        <begin position="432"/>
        <end position="595"/>
    </location>
</feature>
<feature type="compositionally biased region" description="Low complexity" evidence="3">
    <location>
        <begin position="192"/>
        <end position="203"/>
    </location>
</feature>
<feature type="compositionally biased region" description="Polar residues" evidence="3">
    <location>
        <begin position="361"/>
        <end position="381"/>
    </location>
</feature>
<feature type="region of interest" description="Disordered" evidence="3">
    <location>
        <begin position="255"/>
        <end position="384"/>
    </location>
</feature>
<protein>
    <submittedName>
        <fullName evidence="4">Uncharacterized protein</fullName>
    </submittedName>
</protein>
<keyword evidence="5" id="KW-1185">Reference proteome</keyword>
<evidence type="ECO:0000256" key="1">
    <source>
        <dbReference type="ARBA" id="ARBA00004123"/>
    </source>
</evidence>
<feature type="compositionally biased region" description="Polar residues" evidence="3">
    <location>
        <begin position="177"/>
        <end position="191"/>
    </location>
</feature>
<dbReference type="OrthoDB" id="20729at2759"/>